<evidence type="ECO:0000256" key="4">
    <source>
        <dbReference type="ARBA" id="ARBA00023251"/>
    </source>
</evidence>
<keyword evidence="7" id="KW-1185">Reference proteome</keyword>
<dbReference type="AlphaFoldDB" id="A0A0P1INK6"/>
<dbReference type="RefSeq" id="WP_058314180.1">
    <property type="nucleotide sequence ID" value="NZ_CYTO01000001.1"/>
</dbReference>
<evidence type="ECO:0000256" key="3">
    <source>
        <dbReference type="ARBA" id="ARBA00022737"/>
    </source>
</evidence>
<dbReference type="InterPro" id="IPR001451">
    <property type="entry name" value="Hexapep"/>
</dbReference>
<protein>
    <submittedName>
        <fullName evidence="6">Streptogramin A acetyltransferase</fullName>
        <ecNumber evidence="6">2.3.1.-</ecNumber>
    </submittedName>
</protein>
<dbReference type="GO" id="GO:0046677">
    <property type="term" value="P:response to antibiotic"/>
    <property type="evidence" value="ECO:0007669"/>
    <property type="project" value="UniProtKB-KW"/>
</dbReference>
<keyword evidence="2 6" id="KW-0808">Transferase</keyword>
<reference evidence="7" key="1">
    <citation type="submission" date="2015-09" db="EMBL/GenBank/DDBJ databases">
        <authorList>
            <person name="Rodrigo-Torres Lidia"/>
            <person name="Arahal R.David."/>
        </authorList>
    </citation>
    <scope>NUCLEOTIDE SEQUENCE [LARGE SCALE GENOMIC DNA]</scope>
    <source>
        <strain evidence="7">CECT 5114</strain>
    </source>
</reference>
<dbReference type="Pfam" id="PF00132">
    <property type="entry name" value="Hexapep"/>
    <property type="match status" value="1"/>
</dbReference>
<dbReference type="FunFam" id="2.160.10.10:FF:000037">
    <property type="entry name" value="Streptogramin A acetyltransferase"/>
    <property type="match status" value="1"/>
</dbReference>
<organism evidence="6 7">
    <name type="scientific">Cognatishimia activa</name>
    <dbReference type="NCBI Taxonomy" id="1715691"/>
    <lineage>
        <taxon>Bacteria</taxon>
        <taxon>Pseudomonadati</taxon>
        <taxon>Pseudomonadota</taxon>
        <taxon>Alphaproteobacteria</taxon>
        <taxon>Rhodobacterales</taxon>
        <taxon>Paracoccaceae</taxon>
        <taxon>Cognatishimia</taxon>
    </lineage>
</organism>
<dbReference type="Gene3D" id="2.160.10.10">
    <property type="entry name" value="Hexapeptide repeat proteins"/>
    <property type="match status" value="1"/>
</dbReference>
<dbReference type="Proteomes" id="UP000051184">
    <property type="component" value="Unassembled WGS sequence"/>
</dbReference>
<accession>A0A0P1INK6</accession>
<evidence type="ECO:0000313" key="7">
    <source>
        <dbReference type="Proteomes" id="UP000051184"/>
    </source>
</evidence>
<gene>
    <name evidence="6" type="primary">vatD</name>
    <name evidence="6" type="ORF">TA5114_00968</name>
</gene>
<evidence type="ECO:0000256" key="5">
    <source>
        <dbReference type="ARBA" id="ARBA00023315"/>
    </source>
</evidence>
<evidence type="ECO:0000256" key="2">
    <source>
        <dbReference type="ARBA" id="ARBA00022679"/>
    </source>
</evidence>
<dbReference type="EMBL" id="CYUE01000008">
    <property type="protein sequence ID" value="CUK25178.1"/>
    <property type="molecule type" value="Genomic_DNA"/>
</dbReference>
<dbReference type="InterPro" id="IPR050179">
    <property type="entry name" value="Trans_hexapeptide_repeat"/>
</dbReference>
<dbReference type="PANTHER" id="PTHR43300:SF11">
    <property type="entry name" value="ACETYLTRANSFERASE RV3034C-RELATED"/>
    <property type="match status" value="1"/>
</dbReference>
<name>A0A0P1INK6_9RHOB</name>
<comment type="similarity">
    <text evidence="1">Belongs to the transferase hexapeptide repeat family.</text>
</comment>
<dbReference type="EC" id="2.3.1.-" evidence="6"/>
<dbReference type="OrthoDB" id="9815592at2"/>
<dbReference type="STRING" id="1715691.TA5113_00011"/>
<dbReference type="CDD" id="cd03349">
    <property type="entry name" value="LbH_XAT"/>
    <property type="match status" value="1"/>
</dbReference>
<keyword evidence="5 6" id="KW-0012">Acyltransferase</keyword>
<evidence type="ECO:0000313" key="6">
    <source>
        <dbReference type="EMBL" id="CUK25178.1"/>
    </source>
</evidence>
<evidence type="ECO:0000256" key="1">
    <source>
        <dbReference type="ARBA" id="ARBA00007274"/>
    </source>
</evidence>
<keyword evidence="4" id="KW-0046">Antibiotic resistance</keyword>
<dbReference type="GO" id="GO:0016746">
    <property type="term" value="F:acyltransferase activity"/>
    <property type="evidence" value="ECO:0007669"/>
    <property type="project" value="UniProtKB-KW"/>
</dbReference>
<keyword evidence="3" id="KW-0677">Repeat</keyword>
<sequence length="218" mass="23837">MPFPSPNQSHPIKLQDGTSHRGTVFLKAVLDHPRIEVGDYTYMSAHQPLEQPADIAQRLAPYLWDFAPERLIIGKFCQIAHGVQFITASANHRMDGLSTFPFLVFGGGWEGRASRPESGPDTVVGNDVWFGTGAMVMPGVTIGDGAIIGAGAVVTKDVAPYTVVGGNPAQFIKRRLSDTDAQRMQSLAWWDWPIDHITAHEAEICGTDMDRLEQVSPK</sequence>
<dbReference type="PANTHER" id="PTHR43300">
    <property type="entry name" value="ACETYLTRANSFERASE"/>
    <property type="match status" value="1"/>
</dbReference>
<dbReference type="SUPFAM" id="SSF51161">
    <property type="entry name" value="Trimeric LpxA-like enzymes"/>
    <property type="match status" value="1"/>
</dbReference>
<dbReference type="InterPro" id="IPR011004">
    <property type="entry name" value="Trimer_LpxA-like_sf"/>
</dbReference>
<proteinExistence type="inferred from homology"/>